<reference evidence="3" key="1">
    <citation type="submission" date="2022-11" db="UniProtKB">
        <authorList>
            <consortium name="WormBaseParasite"/>
        </authorList>
    </citation>
    <scope>IDENTIFICATION</scope>
</reference>
<evidence type="ECO:0000313" key="3">
    <source>
        <dbReference type="WBParaSite" id="nRc.2.0.1.t42777-RA"/>
    </source>
</evidence>
<organism evidence="2 3">
    <name type="scientific">Romanomermis culicivorax</name>
    <name type="common">Nematode worm</name>
    <dbReference type="NCBI Taxonomy" id="13658"/>
    <lineage>
        <taxon>Eukaryota</taxon>
        <taxon>Metazoa</taxon>
        <taxon>Ecdysozoa</taxon>
        <taxon>Nematoda</taxon>
        <taxon>Enoplea</taxon>
        <taxon>Dorylaimia</taxon>
        <taxon>Mermithida</taxon>
        <taxon>Mermithoidea</taxon>
        <taxon>Mermithidae</taxon>
        <taxon>Romanomermis</taxon>
    </lineage>
</organism>
<dbReference type="AlphaFoldDB" id="A0A915KZ48"/>
<feature type="transmembrane region" description="Helical" evidence="1">
    <location>
        <begin position="89"/>
        <end position="108"/>
    </location>
</feature>
<keyword evidence="2" id="KW-1185">Reference proteome</keyword>
<dbReference type="WBParaSite" id="nRc.2.0.1.t42777-RA">
    <property type="protein sequence ID" value="nRc.2.0.1.t42777-RA"/>
    <property type="gene ID" value="nRc.2.0.1.g42777"/>
</dbReference>
<keyword evidence="1" id="KW-1133">Transmembrane helix</keyword>
<name>A0A915KZ48_ROMCU</name>
<dbReference type="Proteomes" id="UP000887565">
    <property type="component" value="Unplaced"/>
</dbReference>
<protein>
    <submittedName>
        <fullName evidence="3">Uncharacterized protein</fullName>
    </submittedName>
</protein>
<keyword evidence="1" id="KW-0812">Transmembrane</keyword>
<keyword evidence="1" id="KW-0472">Membrane</keyword>
<proteinExistence type="predicted"/>
<evidence type="ECO:0000313" key="2">
    <source>
        <dbReference type="Proteomes" id="UP000887565"/>
    </source>
</evidence>
<sequence>MEKYSGRNFNCSDKSEGLYSNPFFACDSANYACSGICDIFDNVEACSNIKPRPPPEPEVWPTAMEVAVDFDCSNLLDGNHPEPKSTRRIQFSVLILIFYCILVTCEFLDFKDFDNGYLITLKPNNCLDFHFLKLTSACFGEKARQLEYGSLFYDPDNYICDFDDFIEIYAHRPIQQHKFFAGACGLTILHLREI</sequence>
<evidence type="ECO:0000256" key="1">
    <source>
        <dbReference type="SAM" id="Phobius"/>
    </source>
</evidence>
<accession>A0A915KZ48</accession>